<dbReference type="InterPro" id="IPR048646">
    <property type="entry name" value="RlmM_THUMP-like"/>
</dbReference>
<dbReference type="PANTHER" id="PTHR37524:SF2">
    <property type="entry name" value="RIBOSOMAL RNA METHYLTRANSFERASE FTSJ DOMAIN-CONTAINING PROTEIN"/>
    <property type="match status" value="1"/>
</dbReference>
<evidence type="ECO:0000256" key="5">
    <source>
        <dbReference type="ARBA" id="ARBA00022691"/>
    </source>
</evidence>
<feature type="binding site" evidence="6">
    <location>
        <position position="251"/>
    </location>
    <ligand>
        <name>S-adenosyl-L-methionine</name>
        <dbReference type="ChEBI" id="CHEBI:59789"/>
    </ligand>
</feature>
<comment type="subcellular location">
    <subcellularLocation>
        <location evidence="6">Cytoplasm</location>
    </subcellularLocation>
</comment>
<feature type="binding site" evidence="6">
    <location>
        <position position="199"/>
    </location>
    <ligand>
        <name>S-adenosyl-L-methionine</name>
        <dbReference type="ChEBI" id="CHEBI:59789"/>
    </ligand>
</feature>
<dbReference type="InterPro" id="IPR011224">
    <property type="entry name" value="rRNA_MeTrfase_M"/>
</dbReference>
<dbReference type="InterPro" id="IPR029063">
    <property type="entry name" value="SAM-dependent_MTases_sf"/>
</dbReference>
<dbReference type="Pfam" id="PF01728">
    <property type="entry name" value="FtsJ"/>
    <property type="match status" value="1"/>
</dbReference>
<dbReference type="Gene3D" id="3.40.50.150">
    <property type="entry name" value="Vaccinia Virus protein VP39"/>
    <property type="match status" value="1"/>
</dbReference>
<comment type="subunit">
    <text evidence="6">Monomer.</text>
</comment>
<dbReference type="Pfam" id="PF21239">
    <property type="entry name" value="RLMM_N"/>
    <property type="match status" value="1"/>
</dbReference>
<dbReference type="PIRSF" id="PIRSF028774">
    <property type="entry name" value="UCP028774"/>
    <property type="match status" value="1"/>
</dbReference>
<organism evidence="10 11">
    <name type="scientific">Dokdonella soli</name>
    <dbReference type="NCBI Taxonomy" id="529810"/>
    <lineage>
        <taxon>Bacteria</taxon>
        <taxon>Pseudomonadati</taxon>
        <taxon>Pseudomonadota</taxon>
        <taxon>Gammaproteobacteria</taxon>
        <taxon>Lysobacterales</taxon>
        <taxon>Rhodanobacteraceae</taxon>
        <taxon>Dokdonella</taxon>
    </lineage>
</organism>
<evidence type="ECO:0000256" key="1">
    <source>
        <dbReference type="ARBA" id="ARBA00022490"/>
    </source>
</evidence>
<dbReference type="NCBIfam" id="NF008734">
    <property type="entry name" value="PRK11760.1"/>
    <property type="match status" value="1"/>
</dbReference>
<keyword evidence="5 6" id="KW-0949">S-adenosyl-L-methionine</keyword>
<accession>A0ABP3U496</accession>
<feature type="domain" description="RlmM ferredoxin-like" evidence="8">
    <location>
        <begin position="17"/>
        <end position="80"/>
    </location>
</feature>
<feature type="binding site" evidence="6">
    <location>
        <position position="271"/>
    </location>
    <ligand>
        <name>S-adenosyl-L-methionine</name>
        <dbReference type="ChEBI" id="CHEBI:59789"/>
    </ligand>
</feature>
<keyword evidence="1 6" id="KW-0963">Cytoplasm</keyword>
<evidence type="ECO:0000256" key="6">
    <source>
        <dbReference type="HAMAP-Rule" id="MF_01551"/>
    </source>
</evidence>
<protein>
    <recommendedName>
        <fullName evidence="6">Ribosomal RNA large subunit methyltransferase M</fullName>
        <ecNumber evidence="6">2.1.1.186</ecNumber>
    </recommendedName>
    <alternativeName>
        <fullName evidence="6">23S rRNA (cytidine2498-2'-O)-methyltransferase</fullName>
    </alternativeName>
    <alternativeName>
        <fullName evidence="6">23S rRNA 2'-O-ribose methyltransferase RlmM</fullName>
    </alternativeName>
</protein>
<reference evidence="11" key="1">
    <citation type="journal article" date="2019" name="Int. J. Syst. Evol. Microbiol.">
        <title>The Global Catalogue of Microorganisms (GCM) 10K type strain sequencing project: providing services to taxonomists for standard genome sequencing and annotation.</title>
        <authorList>
            <consortium name="The Broad Institute Genomics Platform"/>
            <consortium name="The Broad Institute Genome Sequencing Center for Infectious Disease"/>
            <person name="Wu L."/>
            <person name="Ma J."/>
        </authorList>
    </citation>
    <scope>NUCLEOTIDE SEQUENCE [LARGE SCALE GENOMIC DNA]</scope>
    <source>
        <strain evidence="11">JCM 15421</strain>
    </source>
</reference>
<evidence type="ECO:0000259" key="9">
    <source>
        <dbReference type="Pfam" id="PF21239"/>
    </source>
</evidence>
<keyword evidence="4 6" id="KW-0808">Transferase</keyword>
<feature type="binding site" evidence="6">
    <location>
        <position position="287"/>
    </location>
    <ligand>
        <name>S-adenosyl-L-methionine</name>
        <dbReference type="ChEBI" id="CHEBI:59789"/>
    </ligand>
</feature>
<comment type="similarity">
    <text evidence="6">Belongs to the class I-like SAM-binding methyltransferase superfamily. RNA methyltransferase RlmE family. RlmM subfamily.</text>
</comment>
<keyword evidence="2 6" id="KW-0698">rRNA processing</keyword>
<gene>
    <name evidence="6 10" type="primary">rlmM</name>
    <name evidence="10" type="ORF">GCM10009105_36020</name>
</gene>
<evidence type="ECO:0000259" key="7">
    <source>
        <dbReference type="Pfam" id="PF01728"/>
    </source>
</evidence>
<evidence type="ECO:0000259" key="8">
    <source>
        <dbReference type="Pfam" id="PF18125"/>
    </source>
</evidence>
<comment type="function">
    <text evidence="6">Catalyzes the 2'-O-methylation at nucleotide C2498 in 23S rRNA.</text>
</comment>
<name>A0ABP3U496_9GAMM</name>
<dbReference type="Proteomes" id="UP001501523">
    <property type="component" value="Unassembled WGS sequence"/>
</dbReference>
<dbReference type="Gene3D" id="3.30.2300.20">
    <property type="match status" value="1"/>
</dbReference>
<dbReference type="InterPro" id="IPR002877">
    <property type="entry name" value="RNA_MeTrfase_FtsJ_dom"/>
</dbReference>
<keyword evidence="11" id="KW-1185">Reference proteome</keyword>
<comment type="caution">
    <text evidence="10">The sequence shown here is derived from an EMBL/GenBank/DDBJ whole genome shotgun (WGS) entry which is preliminary data.</text>
</comment>
<dbReference type="SUPFAM" id="SSF53335">
    <property type="entry name" value="S-adenosyl-L-methionine-dependent methyltransferases"/>
    <property type="match status" value="1"/>
</dbReference>
<dbReference type="InterPro" id="IPR040739">
    <property type="entry name" value="RlmM_FDX"/>
</dbReference>
<dbReference type="Gene3D" id="3.30.70.2810">
    <property type="match status" value="1"/>
</dbReference>
<feature type="domain" description="Ribosomal RNA large subunit methyltransferase M THUMP-like" evidence="9">
    <location>
        <begin position="100"/>
        <end position="171"/>
    </location>
</feature>
<sequence>MQRASDDMPMPHPETASLLAYCRPGFEGECAQELAARDAGVGGSGFARATRGSGFVEFVTDHTEALAGAWQDLVFARQLLRVLGSARDLPARDRLGVLLPIIEAEHANGMPQRWCDAWVESPDSDATRELAPLCRGLNAALIAALKKKQLIDRGSRWRLHLCLTATDAAFAAAANIDETAPWPGGIPRLKFPRAAPSRSTLKLEEALLVLLDDDERERWLKSGMRAVDLGASPGGWTWQLVARSLHVIAVDNGPMDATLLASGLVDHLRADGFRYRPQKPVDWLVCDMVEQPRRVAELIAQWLAQGWCRYAIFNLKLPMKKRHDEVQLCLTILRDALADAGRRVELRAKQLYHDREEITVFARVA</sequence>
<comment type="catalytic activity">
    <reaction evidence="6">
        <text>cytidine(2498) in 23S rRNA + S-adenosyl-L-methionine = 2'-O-methylcytidine(2498) in 23S rRNA + S-adenosyl-L-homocysteine + H(+)</text>
        <dbReference type="Rhea" id="RHEA:42788"/>
        <dbReference type="Rhea" id="RHEA-COMP:10244"/>
        <dbReference type="Rhea" id="RHEA-COMP:10245"/>
        <dbReference type="ChEBI" id="CHEBI:15378"/>
        <dbReference type="ChEBI" id="CHEBI:57856"/>
        <dbReference type="ChEBI" id="CHEBI:59789"/>
        <dbReference type="ChEBI" id="CHEBI:74495"/>
        <dbReference type="ChEBI" id="CHEBI:82748"/>
        <dbReference type="EC" id="2.1.1.186"/>
    </reaction>
</comment>
<dbReference type="EC" id="2.1.1.186" evidence="6"/>
<evidence type="ECO:0000313" key="11">
    <source>
        <dbReference type="Proteomes" id="UP001501523"/>
    </source>
</evidence>
<dbReference type="PANTHER" id="PTHR37524">
    <property type="entry name" value="RIBOSOMAL RNA LARGE SUBUNIT METHYLTRANSFERASE M"/>
    <property type="match status" value="1"/>
</dbReference>
<feature type="binding site" evidence="6">
    <location>
        <begin position="232"/>
        <end position="235"/>
    </location>
    <ligand>
        <name>S-adenosyl-L-methionine</name>
        <dbReference type="ChEBI" id="CHEBI:59789"/>
    </ligand>
</feature>
<feature type="domain" description="Ribosomal RNA methyltransferase FtsJ" evidence="7">
    <location>
        <begin position="197"/>
        <end position="290"/>
    </location>
</feature>
<evidence type="ECO:0000313" key="10">
    <source>
        <dbReference type="EMBL" id="GAA0723806.1"/>
    </source>
</evidence>
<feature type="active site" description="Proton acceptor" evidence="6">
    <location>
        <position position="316"/>
    </location>
</feature>
<proteinExistence type="inferred from homology"/>
<keyword evidence="3 6" id="KW-0489">Methyltransferase</keyword>
<dbReference type="Pfam" id="PF18125">
    <property type="entry name" value="RlmM_FDX"/>
    <property type="match status" value="1"/>
</dbReference>
<evidence type="ECO:0000256" key="4">
    <source>
        <dbReference type="ARBA" id="ARBA00022679"/>
    </source>
</evidence>
<evidence type="ECO:0000256" key="3">
    <source>
        <dbReference type="ARBA" id="ARBA00022603"/>
    </source>
</evidence>
<evidence type="ECO:0000256" key="2">
    <source>
        <dbReference type="ARBA" id="ARBA00022552"/>
    </source>
</evidence>
<dbReference type="EMBL" id="BAAAEU010000027">
    <property type="protein sequence ID" value="GAA0723806.1"/>
    <property type="molecule type" value="Genomic_DNA"/>
</dbReference>
<dbReference type="HAMAP" id="MF_01551">
    <property type="entry name" value="23SrRNA_methyltr_M"/>
    <property type="match status" value="1"/>
</dbReference>